<evidence type="ECO:0000256" key="6">
    <source>
        <dbReference type="ARBA" id="ARBA00023242"/>
    </source>
</evidence>
<feature type="compositionally biased region" description="Low complexity" evidence="7">
    <location>
        <begin position="33"/>
        <end position="46"/>
    </location>
</feature>
<evidence type="ECO:0000256" key="1">
    <source>
        <dbReference type="ARBA" id="ARBA00004123"/>
    </source>
</evidence>
<dbReference type="RefSeq" id="XP_033602294.1">
    <property type="nucleotide sequence ID" value="XM_033740694.1"/>
</dbReference>
<evidence type="ECO:0000256" key="5">
    <source>
        <dbReference type="ARBA" id="ARBA00022833"/>
    </source>
</evidence>
<dbReference type="EMBL" id="ML996569">
    <property type="protein sequence ID" value="KAF2759843.1"/>
    <property type="molecule type" value="Genomic_DNA"/>
</dbReference>
<feature type="compositionally biased region" description="Polar residues" evidence="7">
    <location>
        <begin position="54"/>
        <end position="65"/>
    </location>
</feature>
<keyword evidence="6" id="KW-0539">Nucleus</keyword>
<keyword evidence="2" id="KW-0479">Metal-binding</keyword>
<feature type="compositionally biased region" description="Basic residues" evidence="7">
    <location>
        <begin position="1"/>
        <end position="10"/>
    </location>
</feature>
<dbReference type="GO" id="GO:0006351">
    <property type="term" value="P:DNA-templated transcription"/>
    <property type="evidence" value="ECO:0007669"/>
    <property type="project" value="InterPro"/>
</dbReference>
<dbReference type="AlphaFoldDB" id="A0A6A6WAZ9"/>
<organism evidence="10 11">
    <name type="scientific">Pseudovirgaria hyperparasitica</name>
    <dbReference type="NCBI Taxonomy" id="470096"/>
    <lineage>
        <taxon>Eukaryota</taxon>
        <taxon>Fungi</taxon>
        <taxon>Dikarya</taxon>
        <taxon>Ascomycota</taxon>
        <taxon>Pezizomycotina</taxon>
        <taxon>Dothideomycetes</taxon>
        <taxon>Dothideomycetes incertae sedis</taxon>
        <taxon>Acrospermales</taxon>
        <taxon>Acrospermaceae</taxon>
        <taxon>Pseudovirgaria</taxon>
    </lineage>
</organism>
<dbReference type="InterPro" id="IPR051059">
    <property type="entry name" value="VerF-like"/>
</dbReference>
<evidence type="ECO:0000313" key="11">
    <source>
        <dbReference type="Proteomes" id="UP000799437"/>
    </source>
</evidence>
<keyword evidence="5" id="KW-0862">Zinc</keyword>
<feature type="domain" description="Xylanolytic transcriptional activator regulatory" evidence="9">
    <location>
        <begin position="182"/>
        <end position="386"/>
    </location>
</feature>
<dbReference type="GeneID" id="54481748"/>
<evidence type="ECO:0000256" key="7">
    <source>
        <dbReference type="SAM" id="MobiDB-lite"/>
    </source>
</evidence>
<gene>
    <name evidence="10" type="ORF">EJ05DRAFT_311899</name>
</gene>
<feature type="region of interest" description="Disordered" evidence="7">
    <location>
        <begin position="1"/>
        <end position="65"/>
    </location>
</feature>
<feature type="transmembrane region" description="Helical" evidence="8">
    <location>
        <begin position="567"/>
        <end position="587"/>
    </location>
</feature>
<dbReference type="GO" id="GO:0000981">
    <property type="term" value="F:DNA-binding transcription factor activity, RNA polymerase II-specific"/>
    <property type="evidence" value="ECO:0007669"/>
    <property type="project" value="InterPro"/>
</dbReference>
<evidence type="ECO:0000256" key="8">
    <source>
        <dbReference type="SAM" id="Phobius"/>
    </source>
</evidence>
<dbReference type="GO" id="GO:0000785">
    <property type="term" value="C:chromatin"/>
    <property type="evidence" value="ECO:0007669"/>
    <property type="project" value="TreeGrafter"/>
</dbReference>
<feature type="compositionally biased region" description="Low complexity" evidence="7">
    <location>
        <begin position="129"/>
        <end position="140"/>
    </location>
</feature>
<protein>
    <recommendedName>
        <fullName evidence="9">Xylanolytic transcriptional activator regulatory domain-containing protein</fullName>
    </recommendedName>
</protein>
<keyword evidence="4" id="KW-0863">Zinc-finger</keyword>
<dbReference type="GO" id="GO:0000978">
    <property type="term" value="F:RNA polymerase II cis-regulatory region sequence-specific DNA binding"/>
    <property type="evidence" value="ECO:0007669"/>
    <property type="project" value="InterPro"/>
</dbReference>
<keyword evidence="8" id="KW-0472">Membrane</keyword>
<keyword evidence="8" id="KW-1133">Transmembrane helix</keyword>
<dbReference type="PANTHER" id="PTHR40626:SF14">
    <property type="entry name" value="C2H2 TYPE ZINC FINGER DOMAIN PROTEIN (AFU_ORTHOLOGUE AFUA_1G02360)"/>
    <property type="match status" value="1"/>
</dbReference>
<name>A0A6A6WAZ9_9PEZI</name>
<dbReference type="GO" id="GO:0008270">
    <property type="term" value="F:zinc ion binding"/>
    <property type="evidence" value="ECO:0007669"/>
    <property type="project" value="UniProtKB-KW"/>
</dbReference>
<sequence length="680" mass="74789">MRHEKLHSRPSVHGSQPLSPVDPRDKDKPATPESIQSSSRESYSSEIPNPPNPTLQHQQQPNFDSEVTQQWPELDFELIWPDAEDLFQSINSQHISDWQMPGHSLPLPFDTNSYGNSHPAEASSQRYHGSAGAPGPTGPVTSGGGGNQAVQGVSDMISNLSSSVTMQAGPTSIDSTFLDESLHMFFVKFVPTFPVLHRSTFVFKDCLHPLLLNAIAIGSLYLGPKDSIAKGEALWRLAHTAIATSWQSLLKHQGPYDPCPGVQLLIGMLLGKMYGLLSKNRQIRTTAQAFHSLGFFCASHSGMLDCRPYDIANLPTADSTKEEKENQFKLWTALEIQRRAILAHYILDGIKSHMLGESTAVRHVANQLQLPNADLLFEAGSADEWLVRMYSQQTLPPTTTFSSIYNLLFAHDNTRYSDLSSTLSTFTLRVLLEGLQSLAAESPHDTSQSPLGVPSKYEIRRALTRLYASIATNFLAAPAEKMETCLRWHSICLDLITPSSILCRFVCVRQNITQHVWSTPKSPHRDLDLIAWAHSSDGRRALLHAAAIQDIVEQLPRGRAHAIHMPSALLAAATVYCVFAIAGVITVRLPCVTDWKDALDEVDDAAVQLAELSGTPITSETTRFVLGGLPQGVGYGAVGGMRNVRYELNSLQKLFGCLGTQWGIAKDMEQVVGDWNAMCH</sequence>
<keyword evidence="8" id="KW-0812">Transmembrane</keyword>
<evidence type="ECO:0000256" key="4">
    <source>
        <dbReference type="ARBA" id="ARBA00022771"/>
    </source>
</evidence>
<dbReference type="InterPro" id="IPR007219">
    <property type="entry name" value="XnlR_reg_dom"/>
</dbReference>
<dbReference type="Pfam" id="PF04082">
    <property type="entry name" value="Fungal_trans"/>
    <property type="match status" value="1"/>
</dbReference>
<evidence type="ECO:0000313" key="10">
    <source>
        <dbReference type="EMBL" id="KAF2759843.1"/>
    </source>
</evidence>
<keyword evidence="3" id="KW-0677">Repeat</keyword>
<evidence type="ECO:0000256" key="2">
    <source>
        <dbReference type="ARBA" id="ARBA00022723"/>
    </source>
</evidence>
<dbReference type="Proteomes" id="UP000799437">
    <property type="component" value="Unassembled WGS sequence"/>
</dbReference>
<comment type="subcellular location">
    <subcellularLocation>
        <location evidence="1">Nucleus</location>
    </subcellularLocation>
</comment>
<feature type="region of interest" description="Disordered" evidence="7">
    <location>
        <begin position="110"/>
        <end position="151"/>
    </location>
</feature>
<dbReference type="CDD" id="cd12148">
    <property type="entry name" value="fungal_TF_MHR"/>
    <property type="match status" value="1"/>
</dbReference>
<evidence type="ECO:0000259" key="9">
    <source>
        <dbReference type="Pfam" id="PF04082"/>
    </source>
</evidence>
<keyword evidence="11" id="KW-1185">Reference proteome</keyword>
<evidence type="ECO:0000256" key="3">
    <source>
        <dbReference type="ARBA" id="ARBA00022737"/>
    </source>
</evidence>
<feature type="compositionally biased region" description="Polar residues" evidence="7">
    <location>
        <begin position="110"/>
        <end position="127"/>
    </location>
</feature>
<accession>A0A6A6WAZ9</accession>
<proteinExistence type="predicted"/>
<reference evidence="10" key="1">
    <citation type="journal article" date="2020" name="Stud. Mycol.">
        <title>101 Dothideomycetes genomes: a test case for predicting lifestyles and emergence of pathogens.</title>
        <authorList>
            <person name="Haridas S."/>
            <person name="Albert R."/>
            <person name="Binder M."/>
            <person name="Bloem J."/>
            <person name="Labutti K."/>
            <person name="Salamov A."/>
            <person name="Andreopoulos B."/>
            <person name="Baker S."/>
            <person name="Barry K."/>
            <person name="Bills G."/>
            <person name="Bluhm B."/>
            <person name="Cannon C."/>
            <person name="Castanera R."/>
            <person name="Culley D."/>
            <person name="Daum C."/>
            <person name="Ezra D."/>
            <person name="Gonzalez J."/>
            <person name="Henrissat B."/>
            <person name="Kuo A."/>
            <person name="Liang C."/>
            <person name="Lipzen A."/>
            <person name="Lutzoni F."/>
            <person name="Magnuson J."/>
            <person name="Mondo S."/>
            <person name="Nolan M."/>
            <person name="Ohm R."/>
            <person name="Pangilinan J."/>
            <person name="Park H.-J."/>
            <person name="Ramirez L."/>
            <person name="Alfaro M."/>
            <person name="Sun H."/>
            <person name="Tritt A."/>
            <person name="Yoshinaga Y."/>
            <person name="Zwiers L.-H."/>
            <person name="Turgeon B."/>
            <person name="Goodwin S."/>
            <person name="Spatafora J."/>
            <person name="Crous P."/>
            <person name="Grigoriev I."/>
        </authorList>
    </citation>
    <scope>NUCLEOTIDE SEQUENCE</scope>
    <source>
        <strain evidence="10">CBS 121739</strain>
    </source>
</reference>
<dbReference type="OrthoDB" id="3945418at2759"/>
<dbReference type="PANTHER" id="PTHR40626">
    <property type="entry name" value="MIP31509P"/>
    <property type="match status" value="1"/>
</dbReference>
<dbReference type="GO" id="GO:0005634">
    <property type="term" value="C:nucleus"/>
    <property type="evidence" value="ECO:0007669"/>
    <property type="project" value="UniProtKB-SubCell"/>
</dbReference>